<dbReference type="EMBL" id="CP003281">
    <property type="protein sequence ID" value="AFL85659.1"/>
    <property type="molecule type" value="Genomic_DNA"/>
</dbReference>
<dbReference type="Pfam" id="PF06912">
    <property type="entry name" value="DUF1275"/>
    <property type="match status" value="1"/>
</dbReference>
<keyword evidence="1" id="KW-0472">Membrane</keyword>
<evidence type="ECO:0000313" key="3">
    <source>
        <dbReference type="Proteomes" id="UP000006050"/>
    </source>
</evidence>
<feature type="transmembrane region" description="Helical" evidence="1">
    <location>
        <begin position="211"/>
        <end position="231"/>
    </location>
</feature>
<dbReference type="RefSeq" id="WP_014773603.1">
    <property type="nucleotide sequence ID" value="NC_018010.1"/>
</dbReference>
<feature type="transmembrane region" description="Helical" evidence="1">
    <location>
        <begin position="182"/>
        <end position="205"/>
    </location>
</feature>
<proteinExistence type="predicted"/>
<dbReference type="Proteomes" id="UP000006050">
    <property type="component" value="Chromosome"/>
</dbReference>
<keyword evidence="1" id="KW-0812">Transmembrane</keyword>
<protein>
    <submittedName>
        <fullName evidence="2">Putative membrane protein</fullName>
    </submittedName>
</protein>
<dbReference type="eggNOG" id="COG3619">
    <property type="taxonomic scope" value="Bacteria"/>
</dbReference>
<dbReference type="PANTHER" id="PTHR37314">
    <property type="entry name" value="SLR0142 PROTEIN"/>
    <property type="match status" value="1"/>
</dbReference>
<keyword evidence="3" id="KW-1185">Reference proteome</keyword>
<name>I3Z8U1_BELBD</name>
<dbReference type="InterPro" id="IPR010699">
    <property type="entry name" value="DUF1275"/>
</dbReference>
<feature type="transmembrane region" description="Helical" evidence="1">
    <location>
        <begin position="20"/>
        <end position="43"/>
    </location>
</feature>
<dbReference type="PANTHER" id="PTHR37314:SF4">
    <property type="entry name" value="UPF0700 TRANSMEMBRANE PROTEIN YOAK"/>
    <property type="match status" value="1"/>
</dbReference>
<dbReference type="AlphaFoldDB" id="I3Z8U1"/>
<dbReference type="KEGG" id="bbd:Belba_3145"/>
<evidence type="ECO:0000313" key="2">
    <source>
        <dbReference type="EMBL" id="AFL85659.1"/>
    </source>
</evidence>
<reference evidence="3" key="1">
    <citation type="submission" date="2012-06" db="EMBL/GenBank/DDBJ databases">
        <title>The complete genome of Belliella baltica DSM 15883.</title>
        <authorList>
            <person name="Lucas S."/>
            <person name="Copeland A."/>
            <person name="Lapidus A."/>
            <person name="Goodwin L."/>
            <person name="Pitluck S."/>
            <person name="Peters L."/>
            <person name="Mikhailova N."/>
            <person name="Davenport K."/>
            <person name="Kyrpides N."/>
            <person name="Mavromatis K."/>
            <person name="Pagani I."/>
            <person name="Ivanova N."/>
            <person name="Ovchinnikova G."/>
            <person name="Zeytun A."/>
            <person name="Detter J.C."/>
            <person name="Han C."/>
            <person name="Land M."/>
            <person name="Hauser L."/>
            <person name="Markowitz V."/>
            <person name="Cheng J.-F."/>
            <person name="Hugenholtz P."/>
            <person name="Woyke T."/>
            <person name="Wu D."/>
            <person name="Tindall B."/>
            <person name="Pomrenke H."/>
            <person name="Brambilla E."/>
            <person name="Klenk H.-P."/>
            <person name="Eisen J.A."/>
        </authorList>
    </citation>
    <scope>NUCLEOTIDE SEQUENCE [LARGE SCALE GENOMIC DNA]</scope>
    <source>
        <strain evidence="3">DSM 15883 / CIP 108006 / LMG 21964 / BA134</strain>
    </source>
</reference>
<keyword evidence="1" id="KW-1133">Transmembrane helix</keyword>
<dbReference type="OrthoDB" id="270162at2"/>
<feature type="transmembrane region" description="Helical" evidence="1">
    <location>
        <begin position="63"/>
        <end position="83"/>
    </location>
</feature>
<sequence>MFRNRDKTRTHKHNMQIAMLLSLVAGFINVAGFISVGVLTTNVTGHFAFMVNDVVESHFSEGLIYGFYVISFFLGAFSANLLVELMFIKNERFIYSVPLGLEILLISIVAFFGHDIEFGFQTWIAIILLFAMGMQNSLVTKISKAVVRTTHLTGLFTDLGIELSQLFFVKSLENRSKLKSTILLRLTIIVFFFLGGIFAGFIFPVLHFKSLYLMAILLAFALIYDNLKYTFLKWKLNIRRHYLRKE</sequence>
<feature type="transmembrane region" description="Helical" evidence="1">
    <location>
        <begin position="120"/>
        <end position="139"/>
    </location>
</feature>
<accession>I3Z8U1</accession>
<gene>
    <name evidence="2" type="ordered locus">Belba_3145</name>
</gene>
<dbReference type="PATRIC" id="fig|866536.3.peg.3252"/>
<feature type="transmembrane region" description="Helical" evidence="1">
    <location>
        <begin position="95"/>
        <end position="114"/>
    </location>
</feature>
<evidence type="ECO:0000256" key="1">
    <source>
        <dbReference type="SAM" id="Phobius"/>
    </source>
</evidence>
<dbReference type="HOGENOM" id="CLU_073333_1_1_10"/>
<organism evidence="2 3">
    <name type="scientific">Belliella baltica (strain DSM 15883 / CIP 108006 / LMG 21964 / BA134)</name>
    <dbReference type="NCBI Taxonomy" id="866536"/>
    <lineage>
        <taxon>Bacteria</taxon>
        <taxon>Pseudomonadati</taxon>
        <taxon>Bacteroidota</taxon>
        <taxon>Cytophagia</taxon>
        <taxon>Cytophagales</taxon>
        <taxon>Cyclobacteriaceae</taxon>
        <taxon>Belliella</taxon>
    </lineage>
</organism>